<evidence type="ECO:0000259" key="4">
    <source>
        <dbReference type="PROSITE" id="PS51820"/>
    </source>
</evidence>
<keyword evidence="6" id="KW-1185">Reference proteome</keyword>
<dbReference type="InterPro" id="IPR052387">
    <property type="entry name" value="Fibrocystin"/>
</dbReference>
<organism evidence="5 6">
    <name type="scientific">Limisphaera ngatamarikiensis</name>
    <dbReference type="NCBI Taxonomy" id="1324935"/>
    <lineage>
        <taxon>Bacteria</taxon>
        <taxon>Pseudomonadati</taxon>
        <taxon>Verrucomicrobiota</taxon>
        <taxon>Verrucomicrobiia</taxon>
        <taxon>Limisphaerales</taxon>
        <taxon>Limisphaeraceae</taxon>
        <taxon>Limisphaera</taxon>
    </lineage>
</organism>
<dbReference type="InterPro" id="IPR007110">
    <property type="entry name" value="Ig-like_dom"/>
</dbReference>
<protein>
    <recommendedName>
        <fullName evidence="7">PA14 domain-containing protein</fullName>
    </recommendedName>
</protein>
<dbReference type="InterPro" id="IPR011658">
    <property type="entry name" value="PA14_dom"/>
</dbReference>
<name>A0A6M1RZ21_9BACT</name>
<dbReference type="PANTHER" id="PTHR46769">
    <property type="entry name" value="POLYCYSTIC KIDNEY AND HEPATIC DISEASE 1 (AUTOSOMAL RECESSIVE)-LIKE 1"/>
    <property type="match status" value="1"/>
</dbReference>
<dbReference type="Gene3D" id="2.60.40.10">
    <property type="entry name" value="Immunoglobulins"/>
    <property type="match status" value="2"/>
</dbReference>
<comment type="caution">
    <text evidence="5">The sequence shown here is derived from an EMBL/GenBank/DDBJ whole genome shotgun (WGS) entry which is preliminary data.</text>
</comment>
<dbReference type="PROSITE" id="PS51820">
    <property type="entry name" value="PA14"/>
    <property type="match status" value="3"/>
</dbReference>
<dbReference type="InterPro" id="IPR036179">
    <property type="entry name" value="Ig-like_dom_sf"/>
</dbReference>
<reference evidence="5 6" key="1">
    <citation type="submission" date="2020-02" db="EMBL/GenBank/DDBJ databases">
        <title>Draft genome sequence of Limisphaera ngatamarikiensis NGM72.4T, a thermophilic Verrucomicrobia grouped in subdivision 3.</title>
        <authorList>
            <person name="Carere C.R."/>
            <person name="Steen J."/>
            <person name="Hugenholtz P."/>
            <person name="Stott M.B."/>
        </authorList>
    </citation>
    <scope>NUCLEOTIDE SEQUENCE [LARGE SCALE GENOMIC DNA]</scope>
    <source>
        <strain evidence="5 6">NGM72.4</strain>
    </source>
</reference>
<evidence type="ECO:0000259" key="3">
    <source>
        <dbReference type="PROSITE" id="PS50835"/>
    </source>
</evidence>
<feature type="domain" description="PA14" evidence="4">
    <location>
        <begin position="377"/>
        <end position="552"/>
    </location>
</feature>
<dbReference type="PROSITE" id="PS50835">
    <property type="entry name" value="IG_LIKE"/>
    <property type="match status" value="1"/>
</dbReference>
<dbReference type="InterPro" id="IPR037524">
    <property type="entry name" value="PA14/GLEYA"/>
</dbReference>
<dbReference type="Proteomes" id="UP000477311">
    <property type="component" value="Unassembled WGS sequence"/>
</dbReference>
<dbReference type="SUPFAM" id="SSF56988">
    <property type="entry name" value="Anthrax protective antigen"/>
    <property type="match status" value="1"/>
</dbReference>
<proteinExistence type="predicted"/>
<feature type="domain" description="Ig-like" evidence="3">
    <location>
        <begin position="570"/>
        <end position="657"/>
    </location>
</feature>
<evidence type="ECO:0000256" key="2">
    <source>
        <dbReference type="SAM" id="SignalP"/>
    </source>
</evidence>
<feature type="domain" description="PA14" evidence="4">
    <location>
        <begin position="663"/>
        <end position="835"/>
    </location>
</feature>
<dbReference type="RefSeq" id="WP_165105867.1">
    <property type="nucleotide sequence ID" value="NZ_JAAKYA010000015.1"/>
</dbReference>
<dbReference type="EMBL" id="JAAKYA010000015">
    <property type="protein sequence ID" value="NGO38410.1"/>
    <property type="molecule type" value="Genomic_DNA"/>
</dbReference>
<dbReference type="InterPro" id="IPR003599">
    <property type="entry name" value="Ig_sub"/>
</dbReference>
<accession>A0A6M1RZ21</accession>
<gene>
    <name evidence="5" type="ORF">G4L39_03225</name>
</gene>
<evidence type="ECO:0000256" key="1">
    <source>
        <dbReference type="ARBA" id="ARBA00022729"/>
    </source>
</evidence>
<feature type="domain" description="PA14" evidence="4">
    <location>
        <begin position="940"/>
        <end position="1109"/>
    </location>
</feature>
<sequence>MKLLRTLLLCGALVTVQVRGANIAWISFHPADNSPSAGAAGLGFTNAPDEPYTRLLRANGHTVTRVVTFDNATPETVGFLNQYDLVIISRSVPSAHYETATENAAWHGLRVPVMILGGYVLRNNRLGFTTGTTIPDTASYDLRLRVLQPTHPIFNGVNLDANNVTVDPYATIVEWNGVIQRGISVNTDPVAGNGTVLAVVGTEGDPAYGGMIIGEWEKGAVMAGAGNATLAGPRMVFLTGSREASGQSSEIAGIYDLVGIGPQLFLNAVNYMAAKAPPPPPDLAMVSTTVADVTAVEGVLQSFRFLVTNRALANALLGSGSYQWYINDQAVPNATGSEYSFIPSTVQSGLRIYCRATVGDASIYSPTGTVTVVAPVEIAGSLKWEYYPGRTLTDLRTGNHGRPAEIRAIAAFDAPFNYADNYASRVSGLFVPPVTGNYVFFIAADDDADLYLGTNASPASKRLIAQQEGWSGRNNWLTHGGGGSPLAPTQKRSDLWSPDGGMTQPYGMGIPLVAGQKYWIEAIHREGSGGDNLGVYFLTTDSAEYLSGGPADGTPSNLTNGLIRLLTWQPTTLTIVQQPQSVTQWEGLDVTFRVVVNTDSELTPTYQWQRNGVDLPGRTLPTLSFVATMADNGARYRCVVRIPGTALTVTSEEATLTVQQSVFVPGIVRREVWGPNNSSVTRAMVEAGTAGEPNIKEYITAMDVTDWADNYVQRLSTWFVPPTTGRYVFYLSSDDDSDLFLSTDENEANKRLIAQQTSYNGTRAWQSGNNVSQRNSSTYVAPDGSMPGANGYQLTAGQRYYIEVVHHEGTGGDNVAVYYTLLGENPPADGTPSNLRGNVIGLKLPAPTSLVITQQPQSVAVRAWHPAVFTVGVETDAVYPATYQWRRNGQPIANATTTVYSFVASTNDNGAQIDCVVTLSAYGSVTSQPATVTVLTDTVFVPGKLKEEYFPGAGFDAVLYGNVGAPAQVNEWTIFESGTNIADNYTRRVSGFFIPPQTGDYVFFISSDDESRLFISTNSDQPSAKVWVAHQPNWNDARMWVSGSNPSQRRSDQFSPDGGMTFPYSMGIRLEAGRRYYIEAIHREGSGGDNLAVTYKLYNAPDPMDGDAPLLTGAVIGYMAAPAPVEPPVLTVGRQGNNVVISWSPAGGRLESSPVLGPGATWTTETTDNPAVIPITGTAKYFRVVR</sequence>
<dbReference type="AlphaFoldDB" id="A0A6M1RZ21"/>
<feature type="chain" id="PRO_5027114231" description="PA14 domain-containing protein" evidence="2">
    <location>
        <begin position="21"/>
        <end position="1186"/>
    </location>
</feature>
<dbReference type="Pfam" id="PF07691">
    <property type="entry name" value="PA14"/>
    <property type="match status" value="2"/>
</dbReference>
<dbReference type="SUPFAM" id="SSF48726">
    <property type="entry name" value="Immunoglobulin"/>
    <property type="match status" value="2"/>
</dbReference>
<evidence type="ECO:0000313" key="5">
    <source>
        <dbReference type="EMBL" id="NGO38410.1"/>
    </source>
</evidence>
<keyword evidence="1 2" id="KW-0732">Signal</keyword>
<dbReference type="Gene3D" id="2.60.120.1560">
    <property type="match status" value="3"/>
</dbReference>
<dbReference type="SMART" id="SM00409">
    <property type="entry name" value="IG"/>
    <property type="match status" value="2"/>
</dbReference>
<dbReference type="PANTHER" id="PTHR46769:SF2">
    <property type="entry name" value="FIBROCYSTIN-L ISOFORM 2 PRECURSOR-RELATED"/>
    <property type="match status" value="1"/>
</dbReference>
<dbReference type="InterPro" id="IPR013783">
    <property type="entry name" value="Ig-like_fold"/>
</dbReference>
<evidence type="ECO:0008006" key="7">
    <source>
        <dbReference type="Google" id="ProtNLM"/>
    </source>
</evidence>
<evidence type="ECO:0000313" key="6">
    <source>
        <dbReference type="Proteomes" id="UP000477311"/>
    </source>
</evidence>
<feature type="signal peptide" evidence="2">
    <location>
        <begin position="1"/>
        <end position="20"/>
    </location>
</feature>